<dbReference type="InterPro" id="IPR018389">
    <property type="entry name" value="DctP_fam"/>
</dbReference>
<evidence type="ECO:0000313" key="3">
    <source>
        <dbReference type="EMBL" id="BDI04753.1"/>
    </source>
</evidence>
<evidence type="ECO:0000256" key="2">
    <source>
        <dbReference type="SAM" id="SignalP"/>
    </source>
</evidence>
<accession>A0ABN6PL56</accession>
<feature type="signal peptide" evidence="2">
    <location>
        <begin position="1"/>
        <end position="32"/>
    </location>
</feature>
<sequence length="334" mass="35527">MQAATTRRHLLALTATATTAAVLGLATPVAQAATAWDLPTAYPVASFQTENLAAFAAEVDKASGGKLKITLHPNASLYKANEIKRAVQTGQVPAGEFILSGASNENPLFGTDALPFLVDSYAEARKLAGIERPYLEKLLASQGMKLLYTVPWPGQSLYSVKPIESAAHLKGTKMRAYNPASSRIAQLMGAQPTTIQLAELGQALATGTVDNFLTSSASGVENKLYESVKHFYRVNAWLPKNAVVVSTKAFDALDKPTQEVLLKAAAAAQERGWKVSEAKDAEYQKELAAKGMKVADPSPALKKDLKAVGDKMVAEWLKTAGADGQAIVDAFNKP</sequence>
<dbReference type="InterPro" id="IPR038404">
    <property type="entry name" value="TRAP_DctP_sf"/>
</dbReference>
<dbReference type="PROSITE" id="PS51318">
    <property type="entry name" value="TAT"/>
    <property type="match status" value="1"/>
</dbReference>
<keyword evidence="4" id="KW-1185">Reference proteome</keyword>
<organism evidence="3 4">
    <name type="scientific">Sphaerotilus microaerophilus</name>
    <dbReference type="NCBI Taxonomy" id="2914710"/>
    <lineage>
        <taxon>Bacteria</taxon>
        <taxon>Pseudomonadati</taxon>
        <taxon>Pseudomonadota</taxon>
        <taxon>Betaproteobacteria</taxon>
        <taxon>Burkholderiales</taxon>
        <taxon>Sphaerotilaceae</taxon>
        <taxon>Sphaerotilus</taxon>
    </lineage>
</organism>
<dbReference type="EMBL" id="AP025730">
    <property type="protein sequence ID" value="BDI04753.1"/>
    <property type="molecule type" value="Genomic_DNA"/>
</dbReference>
<dbReference type="PANTHER" id="PTHR33376:SF4">
    <property type="entry name" value="SIALIC ACID-BINDING PERIPLASMIC PROTEIN SIAP"/>
    <property type="match status" value="1"/>
</dbReference>
<keyword evidence="1 2" id="KW-0732">Signal</keyword>
<dbReference type="CDD" id="cd13602">
    <property type="entry name" value="PBP2_TRAP_BpDctp6_7"/>
    <property type="match status" value="1"/>
</dbReference>
<dbReference type="NCBIfam" id="NF037995">
    <property type="entry name" value="TRAP_S1"/>
    <property type="match status" value="1"/>
</dbReference>
<reference evidence="3" key="1">
    <citation type="submission" date="2022-04" db="EMBL/GenBank/DDBJ databases">
        <title>Whole genome sequence of Sphaerotilus sp. FB-5.</title>
        <authorList>
            <person name="Takeda M."/>
            <person name="Narihara S."/>
            <person name="Akimoto M."/>
            <person name="Akimoto R."/>
            <person name="Nishiyashiki S."/>
            <person name="Murakami T."/>
        </authorList>
    </citation>
    <scope>NUCLEOTIDE SEQUENCE</scope>
    <source>
        <strain evidence="3">FB-5</strain>
    </source>
</reference>
<dbReference type="InterPro" id="IPR006311">
    <property type="entry name" value="TAT_signal"/>
</dbReference>
<gene>
    <name evidence="3" type="ORF">CATMQ487_17230</name>
</gene>
<feature type="chain" id="PRO_5045430749" evidence="2">
    <location>
        <begin position="33"/>
        <end position="334"/>
    </location>
</feature>
<protein>
    <submittedName>
        <fullName evidence="3">C4-dicarboxylate ABC transporter substrate-binding protein</fullName>
    </submittedName>
</protein>
<proteinExistence type="predicted"/>
<dbReference type="Gene3D" id="3.40.190.170">
    <property type="entry name" value="Bacterial extracellular solute-binding protein, family 7"/>
    <property type="match status" value="1"/>
</dbReference>
<dbReference type="PANTHER" id="PTHR33376">
    <property type="match status" value="1"/>
</dbReference>
<dbReference type="Proteomes" id="UP001057498">
    <property type="component" value="Chromosome"/>
</dbReference>
<dbReference type="RefSeq" id="WP_251972854.1">
    <property type="nucleotide sequence ID" value="NZ_AP025730.1"/>
</dbReference>
<dbReference type="Pfam" id="PF03480">
    <property type="entry name" value="DctP"/>
    <property type="match status" value="1"/>
</dbReference>
<name>A0ABN6PL56_9BURK</name>
<evidence type="ECO:0000313" key="4">
    <source>
        <dbReference type="Proteomes" id="UP001057498"/>
    </source>
</evidence>
<evidence type="ECO:0000256" key="1">
    <source>
        <dbReference type="ARBA" id="ARBA00022729"/>
    </source>
</evidence>